<sequence>MDRVKRKKFTGTKKKLQKSAPSPNRGSYEKLKKHLIKSRDLAGKDFLEKHQKTISWLKTRGVDLVNLS</sequence>
<evidence type="ECO:0000313" key="2">
    <source>
        <dbReference type="EMBL" id="PIS21943.1"/>
    </source>
</evidence>
<evidence type="ECO:0000313" key="3">
    <source>
        <dbReference type="Proteomes" id="UP000231098"/>
    </source>
</evidence>
<feature type="region of interest" description="Disordered" evidence="1">
    <location>
        <begin position="1"/>
        <end position="29"/>
    </location>
</feature>
<gene>
    <name evidence="2" type="ORF">COT51_00005</name>
</gene>
<feature type="compositionally biased region" description="Basic residues" evidence="1">
    <location>
        <begin position="1"/>
        <end position="17"/>
    </location>
</feature>
<name>A0A2H0XAI5_UNCKA</name>
<reference evidence="3" key="1">
    <citation type="submission" date="2017-09" db="EMBL/GenBank/DDBJ databases">
        <title>Depth-based differentiation of microbial function through sediment-hosted aquifers and enrichment of novel symbionts in the deep terrestrial subsurface.</title>
        <authorList>
            <person name="Probst A.J."/>
            <person name="Ladd B."/>
            <person name="Jarett J.K."/>
            <person name="Geller-Mcgrath D.E."/>
            <person name="Sieber C.M.K."/>
            <person name="Emerson J.B."/>
            <person name="Anantharaman K."/>
            <person name="Thomas B.C."/>
            <person name="Malmstrom R."/>
            <person name="Stieglmeier M."/>
            <person name="Klingl A."/>
            <person name="Woyke T."/>
            <person name="Ryan C.M."/>
            <person name="Banfield J.F."/>
        </authorList>
    </citation>
    <scope>NUCLEOTIDE SEQUENCE [LARGE SCALE GENOMIC DNA]</scope>
</reference>
<protein>
    <submittedName>
        <fullName evidence="2">Uncharacterized protein</fullName>
    </submittedName>
</protein>
<dbReference type="AlphaFoldDB" id="A0A2H0XAI5"/>
<organism evidence="2 3">
    <name type="scientific">candidate division WWE3 bacterium CG08_land_8_20_14_0_20_41_15</name>
    <dbReference type="NCBI Taxonomy" id="1975086"/>
    <lineage>
        <taxon>Bacteria</taxon>
        <taxon>Katanobacteria</taxon>
    </lineage>
</organism>
<comment type="caution">
    <text evidence="2">The sequence shown here is derived from an EMBL/GenBank/DDBJ whole genome shotgun (WGS) entry which is preliminary data.</text>
</comment>
<proteinExistence type="predicted"/>
<feature type="non-terminal residue" evidence="2">
    <location>
        <position position="68"/>
    </location>
</feature>
<evidence type="ECO:0000256" key="1">
    <source>
        <dbReference type="SAM" id="MobiDB-lite"/>
    </source>
</evidence>
<dbReference type="EMBL" id="PEYV01000001">
    <property type="protein sequence ID" value="PIS21943.1"/>
    <property type="molecule type" value="Genomic_DNA"/>
</dbReference>
<accession>A0A2H0XAI5</accession>
<dbReference type="Proteomes" id="UP000231098">
    <property type="component" value="Unassembled WGS sequence"/>
</dbReference>